<dbReference type="EMBL" id="FUWZ01000005">
    <property type="protein sequence ID" value="SKA41304.1"/>
    <property type="molecule type" value="Genomic_DNA"/>
</dbReference>
<dbReference type="AlphaFoldDB" id="A0A1T4TLP5"/>
<gene>
    <name evidence="1" type="ORF">SAMN04488128_105405</name>
</gene>
<name>A0A1T4TLP5_9BACT</name>
<evidence type="ECO:0000313" key="2">
    <source>
        <dbReference type="Proteomes" id="UP000190367"/>
    </source>
</evidence>
<proteinExistence type="predicted"/>
<reference evidence="2" key="1">
    <citation type="submission" date="2017-02" db="EMBL/GenBank/DDBJ databases">
        <authorList>
            <person name="Varghese N."/>
            <person name="Submissions S."/>
        </authorList>
    </citation>
    <scope>NUCLEOTIDE SEQUENCE [LARGE SCALE GENOMIC DNA]</scope>
    <source>
        <strain evidence="2">DSM 22224</strain>
    </source>
</reference>
<keyword evidence="2" id="KW-1185">Reference proteome</keyword>
<accession>A0A1T4TLP5</accession>
<dbReference type="Proteomes" id="UP000190367">
    <property type="component" value="Unassembled WGS sequence"/>
</dbReference>
<sequence>MGKLSETWFADGYIDFELKKYTLLSYLQEIHRAFNQNMLYPQLADIIFHFNNLRAFRENKQLMEQQFPKRLTGIDLEKLLLLYEKVSADDELMQELEEIIAYALSAMNDTIRDGTEIYEFVQDKLRISPVGLVPLENTSGYLLLCDGRYSDTLVYSYHLTIFERHDEQFRGIRTEYLEAYTKDLVHTCEHIKTILIRKNNQLPNPAVYCVETSLVVPVNETLLPVAKRSLVRYIALNAA</sequence>
<dbReference type="OrthoDB" id="1523307at2"/>
<organism evidence="1 2">
    <name type="scientific">Chitinophaga eiseniae</name>
    <dbReference type="NCBI Taxonomy" id="634771"/>
    <lineage>
        <taxon>Bacteria</taxon>
        <taxon>Pseudomonadati</taxon>
        <taxon>Bacteroidota</taxon>
        <taxon>Chitinophagia</taxon>
        <taxon>Chitinophagales</taxon>
        <taxon>Chitinophagaceae</taxon>
        <taxon>Chitinophaga</taxon>
    </lineage>
</organism>
<dbReference type="RefSeq" id="WP_078672203.1">
    <property type="nucleotide sequence ID" value="NZ_FUWZ01000005.1"/>
</dbReference>
<protein>
    <submittedName>
        <fullName evidence="1">Uncharacterized protein</fullName>
    </submittedName>
</protein>
<dbReference type="STRING" id="634771.SAMN04488128_105405"/>
<evidence type="ECO:0000313" key="1">
    <source>
        <dbReference type="EMBL" id="SKA41304.1"/>
    </source>
</evidence>